<evidence type="ECO:0000256" key="6">
    <source>
        <dbReference type="ARBA" id="ARBA00022832"/>
    </source>
</evidence>
<keyword evidence="3 14" id="KW-0963">Cytoplasm</keyword>
<evidence type="ECO:0000256" key="13">
    <source>
        <dbReference type="ARBA" id="ARBA00052985"/>
    </source>
</evidence>
<sequence length="319" mass="34789">MKLIGIGKCVPERVVTNDELSNFVDTSDEWIVTRTGIKERRLTLGQNTSDLASIAAQRAIDMAKISAEDIDLIIVSTVTPDYFTPSTACVVQKNIGAKNAACFDLNAGCTGLIYGLVMAEAMLKTLNYRYALIIGAETLSKIIDWNDRNTCVLFGDGASACVVEASKDGVLSMYLSSEGEKGKYLECNGLPLRNILIQNTWDSFVRMDGREVFKFATNAIVKCIDILLKDANLQKDDIAYVVPHQANIRIIDYAADKTGIGRDKFYVNIDKYGNTSSASIGIALCEMYEKGMLKKDDKVVLVGFGGGLTSGGLIINWSI</sequence>
<feature type="domain" description="Beta-ketoacyl-[acyl-carrier-protein] synthase III C-terminal" evidence="15">
    <location>
        <begin position="228"/>
        <end position="317"/>
    </location>
</feature>
<dbReference type="AlphaFoldDB" id="A0A1M5AYJ5"/>
<comment type="catalytic activity">
    <reaction evidence="11">
        <text>(2S)-2-methylbutanoyl-CoA + malonyl-[ACP] + H(+) = (4S)-4-methyl-3-oxohexanoyl-[ACP] + CO2 + CoA</text>
        <dbReference type="Rhea" id="RHEA:42276"/>
        <dbReference type="Rhea" id="RHEA-COMP:9623"/>
        <dbReference type="Rhea" id="RHEA-COMP:17148"/>
        <dbReference type="ChEBI" id="CHEBI:15378"/>
        <dbReference type="ChEBI" id="CHEBI:16526"/>
        <dbReference type="ChEBI" id="CHEBI:57287"/>
        <dbReference type="ChEBI" id="CHEBI:78449"/>
        <dbReference type="ChEBI" id="CHEBI:88166"/>
        <dbReference type="ChEBI" id="CHEBI:167462"/>
        <dbReference type="EC" id="2.3.1.300"/>
    </reaction>
    <physiologicalReaction direction="left-to-right" evidence="11">
        <dbReference type="Rhea" id="RHEA:42277"/>
    </physiologicalReaction>
</comment>
<dbReference type="GO" id="GO:0044550">
    <property type="term" value="P:secondary metabolite biosynthetic process"/>
    <property type="evidence" value="ECO:0007669"/>
    <property type="project" value="TreeGrafter"/>
</dbReference>
<evidence type="ECO:0000256" key="5">
    <source>
        <dbReference type="ARBA" id="ARBA00022679"/>
    </source>
</evidence>
<dbReference type="UniPathway" id="UPA00094"/>
<keyword evidence="14" id="KW-0511">Multifunctional enzyme</keyword>
<feature type="region of interest" description="ACP-binding" evidence="14">
    <location>
        <begin position="245"/>
        <end position="249"/>
    </location>
</feature>
<dbReference type="EMBL" id="FQVG01000059">
    <property type="protein sequence ID" value="SHF35226.1"/>
    <property type="molecule type" value="Genomic_DNA"/>
</dbReference>
<evidence type="ECO:0000256" key="2">
    <source>
        <dbReference type="ARBA" id="ARBA00008642"/>
    </source>
</evidence>
<dbReference type="FunFam" id="3.40.47.10:FF:000004">
    <property type="entry name" value="3-oxoacyl-[acyl-carrier-protein] synthase 3"/>
    <property type="match status" value="1"/>
</dbReference>
<dbReference type="HAMAP" id="MF_01815">
    <property type="entry name" value="FabH"/>
    <property type="match status" value="1"/>
</dbReference>
<evidence type="ECO:0000256" key="7">
    <source>
        <dbReference type="ARBA" id="ARBA00023098"/>
    </source>
</evidence>
<keyword evidence="4 14" id="KW-0444">Lipid biosynthesis</keyword>
<reference evidence="18" key="1">
    <citation type="submission" date="2016-11" db="EMBL/GenBank/DDBJ databases">
        <authorList>
            <person name="Varghese N."/>
            <person name="Submissions S."/>
        </authorList>
    </citation>
    <scope>NUCLEOTIDE SEQUENCE [LARGE SCALE GENOMIC DNA]</scope>
    <source>
        <strain evidence="18">DSM 10124</strain>
    </source>
</reference>
<dbReference type="GO" id="GO:0004315">
    <property type="term" value="F:3-oxoacyl-[acyl-carrier-protein] synthase activity"/>
    <property type="evidence" value="ECO:0007669"/>
    <property type="project" value="InterPro"/>
</dbReference>
<evidence type="ECO:0000313" key="17">
    <source>
        <dbReference type="EMBL" id="SHF35226.1"/>
    </source>
</evidence>
<comment type="subunit">
    <text evidence="14">Homodimer.</text>
</comment>
<dbReference type="RefSeq" id="WP_073249851.1">
    <property type="nucleotide sequence ID" value="NZ_FQVG01000059.1"/>
</dbReference>
<dbReference type="InterPro" id="IPR013751">
    <property type="entry name" value="ACP_syn_III_N"/>
</dbReference>
<dbReference type="NCBIfam" id="NF006829">
    <property type="entry name" value="PRK09352.1"/>
    <property type="match status" value="1"/>
</dbReference>
<dbReference type="Proteomes" id="UP000184423">
    <property type="component" value="Unassembled WGS sequence"/>
</dbReference>
<dbReference type="SUPFAM" id="SSF53901">
    <property type="entry name" value="Thiolase-like"/>
    <property type="match status" value="1"/>
</dbReference>
<name>A0A1M5AYJ5_9CLOT</name>
<keyword evidence="18" id="KW-1185">Reference proteome</keyword>
<dbReference type="InterPro" id="IPR004655">
    <property type="entry name" value="FabH"/>
</dbReference>
<dbReference type="InterPro" id="IPR013747">
    <property type="entry name" value="ACP_syn_III_C"/>
</dbReference>
<keyword evidence="6 14" id="KW-0276">Fatty acid metabolism</keyword>
<evidence type="ECO:0000256" key="1">
    <source>
        <dbReference type="ARBA" id="ARBA00005194"/>
    </source>
</evidence>
<evidence type="ECO:0000259" key="16">
    <source>
        <dbReference type="Pfam" id="PF08545"/>
    </source>
</evidence>
<protein>
    <recommendedName>
        <fullName evidence="14">Beta-ketoacyl-[acyl-carrier-protein] synthase III</fullName>
        <shortName evidence="14">Beta-ketoacyl-ACP synthase III</shortName>
        <shortName evidence="14">KAS III</shortName>
        <ecNumber evidence="14">2.3.1.180</ecNumber>
    </recommendedName>
    <alternativeName>
        <fullName evidence="14">3-oxoacyl-[acyl-carrier-protein] synthase 3</fullName>
    </alternativeName>
    <alternativeName>
        <fullName evidence="14">3-oxoacyl-[acyl-carrier-protein] synthase III</fullName>
    </alternativeName>
</protein>
<evidence type="ECO:0000256" key="11">
    <source>
        <dbReference type="ARBA" id="ARBA00052407"/>
    </source>
</evidence>
<gene>
    <name evidence="14" type="primary">fabH</name>
    <name evidence="17" type="ORF">SAMN02746091_02320</name>
</gene>
<proteinExistence type="inferred from homology"/>
<dbReference type="InterPro" id="IPR016039">
    <property type="entry name" value="Thiolase-like"/>
</dbReference>
<evidence type="ECO:0000256" key="12">
    <source>
        <dbReference type="ARBA" id="ARBA00052467"/>
    </source>
</evidence>
<comment type="catalytic activity">
    <reaction evidence="12">
        <text>2-methylpropanoyl-CoA + malonyl-[ACP] + H(+) = 4-methyl-3-oxopentanoyl-[ACP] + CO2 + CoA</text>
        <dbReference type="Rhea" id="RHEA:42268"/>
        <dbReference type="Rhea" id="RHEA-COMP:9623"/>
        <dbReference type="Rhea" id="RHEA-COMP:9940"/>
        <dbReference type="ChEBI" id="CHEBI:15378"/>
        <dbReference type="ChEBI" id="CHEBI:16526"/>
        <dbReference type="ChEBI" id="CHEBI:57287"/>
        <dbReference type="ChEBI" id="CHEBI:57338"/>
        <dbReference type="ChEBI" id="CHEBI:78449"/>
        <dbReference type="ChEBI" id="CHEBI:78820"/>
        <dbReference type="EC" id="2.3.1.300"/>
    </reaction>
    <physiologicalReaction direction="left-to-right" evidence="12">
        <dbReference type="Rhea" id="RHEA:42269"/>
    </physiologicalReaction>
</comment>
<dbReference type="Gene3D" id="3.40.47.10">
    <property type="match status" value="1"/>
</dbReference>
<dbReference type="Pfam" id="PF08541">
    <property type="entry name" value="ACP_syn_III_C"/>
    <property type="match status" value="1"/>
</dbReference>
<evidence type="ECO:0000256" key="14">
    <source>
        <dbReference type="HAMAP-Rule" id="MF_01815"/>
    </source>
</evidence>
<accession>A0A1M5AYJ5</accession>
<comment type="similarity">
    <text evidence="2 14">Belongs to the thiolase-like superfamily. FabH family.</text>
</comment>
<evidence type="ECO:0000256" key="9">
    <source>
        <dbReference type="ARBA" id="ARBA00023315"/>
    </source>
</evidence>
<evidence type="ECO:0000256" key="10">
    <source>
        <dbReference type="ARBA" id="ARBA00051096"/>
    </source>
</evidence>
<dbReference type="PANTHER" id="PTHR34069">
    <property type="entry name" value="3-OXOACYL-[ACYL-CARRIER-PROTEIN] SYNTHASE 3"/>
    <property type="match status" value="1"/>
</dbReference>
<comment type="pathway">
    <text evidence="1 14">Lipid metabolism; fatty acid biosynthesis.</text>
</comment>
<dbReference type="GO" id="GO:0006633">
    <property type="term" value="P:fatty acid biosynthetic process"/>
    <property type="evidence" value="ECO:0007669"/>
    <property type="project" value="UniProtKB-UniRule"/>
</dbReference>
<dbReference type="PANTHER" id="PTHR34069:SF2">
    <property type="entry name" value="BETA-KETOACYL-[ACYL-CARRIER-PROTEIN] SYNTHASE III"/>
    <property type="match status" value="1"/>
</dbReference>
<feature type="domain" description="Beta-ketoacyl-[acyl-carrier-protein] synthase III N-terminal" evidence="16">
    <location>
        <begin position="103"/>
        <end position="179"/>
    </location>
</feature>
<keyword evidence="7 14" id="KW-0443">Lipid metabolism</keyword>
<dbReference type="CDD" id="cd00830">
    <property type="entry name" value="KAS_III"/>
    <property type="match status" value="1"/>
</dbReference>
<comment type="catalytic activity">
    <reaction evidence="10">
        <text>malonyl-[ACP] + acetyl-CoA + H(+) = 3-oxobutanoyl-[ACP] + CO2 + CoA</text>
        <dbReference type="Rhea" id="RHEA:12080"/>
        <dbReference type="Rhea" id="RHEA-COMP:9623"/>
        <dbReference type="Rhea" id="RHEA-COMP:9625"/>
        <dbReference type="ChEBI" id="CHEBI:15378"/>
        <dbReference type="ChEBI" id="CHEBI:16526"/>
        <dbReference type="ChEBI" id="CHEBI:57287"/>
        <dbReference type="ChEBI" id="CHEBI:57288"/>
        <dbReference type="ChEBI" id="CHEBI:78449"/>
        <dbReference type="ChEBI" id="CHEBI:78450"/>
        <dbReference type="EC" id="2.3.1.180"/>
    </reaction>
    <physiologicalReaction direction="left-to-right" evidence="10">
        <dbReference type="Rhea" id="RHEA:12081"/>
    </physiologicalReaction>
</comment>
<dbReference type="GO" id="GO:0005737">
    <property type="term" value="C:cytoplasm"/>
    <property type="evidence" value="ECO:0007669"/>
    <property type="project" value="UniProtKB-SubCell"/>
</dbReference>
<feature type="active site" evidence="14">
    <location>
        <position position="274"/>
    </location>
</feature>
<comment type="catalytic activity">
    <reaction evidence="13">
        <text>3-methylbutanoyl-CoA + malonyl-[ACP] + H(+) = 5-methyl-3-oxohexanoyl-[ACP] + CO2 + CoA</text>
        <dbReference type="Rhea" id="RHEA:42272"/>
        <dbReference type="Rhea" id="RHEA-COMP:9623"/>
        <dbReference type="Rhea" id="RHEA-COMP:9941"/>
        <dbReference type="ChEBI" id="CHEBI:15378"/>
        <dbReference type="ChEBI" id="CHEBI:16526"/>
        <dbReference type="ChEBI" id="CHEBI:57287"/>
        <dbReference type="ChEBI" id="CHEBI:57345"/>
        <dbReference type="ChEBI" id="CHEBI:78449"/>
        <dbReference type="ChEBI" id="CHEBI:78822"/>
        <dbReference type="EC" id="2.3.1.300"/>
    </reaction>
    <physiologicalReaction direction="left-to-right" evidence="13">
        <dbReference type="Rhea" id="RHEA:42273"/>
    </physiologicalReaction>
</comment>
<evidence type="ECO:0000313" key="18">
    <source>
        <dbReference type="Proteomes" id="UP000184423"/>
    </source>
</evidence>
<keyword evidence="8 14" id="KW-0275">Fatty acid biosynthesis</keyword>
<evidence type="ECO:0000259" key="15">
    <source>
        <dbReference type="Pfam" id="PF08541"/>
    </source>
</evidence>
<dbReference type="EC" id="2.3.1.180" evidence="14"/>
<dbReference type="Pfam" id="PF08545">
    <property type="entry name" value="ACP_syn_III"/>
    <property type="match status" value="1"/>
</dbReference>
<comment type="domain">
    <text evidence="14">The last Arg residue of the ACP-binding site is essential for the weak association between ACP/AcpP and FabH.</text>
</comment>
<comment type="function">
    <text evidence="14">Catalyzes the condensation reaction of fatty acid synthesis by the addition to an acyl acceptor of two carbons from malonyl-ACP. Catalyzes the first condensation reaction which initiates fatty acid synthesis and may therefore play a role in governing the total rate of fatty acid production. Possesses both acetoacetyl-ACP synthase and acetyl transacylase activities. Its substrate specificity determines the biosynthesis of branched-chain and/or straight-chain of fatty acids.</text>
</comment>
<organism evidence="17 18">
    <name type="scientific">Caloramator proteoclasticus DSM 10124</name>
    <dbReference type="NCBI Taxonomy" id="1121262"/>
    <lineage>
        <taxon>Bacteria</taxon>
        <taxon>Bacillati</taxon>
        <taxon>Bacillota</taxon>
        <taxon>Clostridia</taxon>
        <taxon>Eubacteriales</taxon>
        <taxon>Clostridiaceae</taxon>
        <taxon>Caloramator</taxon>
    </lineage>
</organism>
<dbReference type="GO" id="GO:0033818">
    <property type="term" value="F:beta-ketoacyl-acyl-carrier-protein synthase III activity"/>
    <property type="evidence" value="ECO:0007669"/>
    <property type="project" value="UniProtKB-UniRule"/>
</dbReference>
<evidence type="ECO:0000256" key="8">
    <source>
        <dbReference type="ARBA" id="ARBA00023160"/>
    </source>
</evidence>
<keyword evidence="5 14" id="KW-0808">Transferase</keyword>
<comment type="subcellular location">
    <subcellularLocation>
        <location evidence="14">Cytoplasm</location>
    </subcellularLocation>
</comment>
<evidence type="ECO:0000256" key="4">
    <source>
        <dbReference type="ARBA" id="ARBA00022516"/>
    </source>
</evidence>
<feature type="active site" evidence="14">
    <location>
        <position position="109"/>
    </location>
</feature>
<evidence type="ECO:0000256" key="3">
    <source>
        <dbReference type="ARBA" id="ARBA00022490"/>
    </source>
</evidence>
<keyword evidence="9 14" id="KW-0012">Acyltransferase</keyword>
<dbReference type="NCBIfam" id="TIGR00747">
    <property type="entry name" value="fabH"/>
    <property type="match status" value="1"/>
</dbReference>
<feature type="active site" evidence="14">
    <location>
        <position position="244"/>
    </location>
</feature>